<comment type="caution">
    <text evidence="1">The sequence shown here is derived from an EMBL/GenBank/DDBJ whole genome shotgun (WGS) entry which is preliminary data.</text>
</comment>
<sequence length="168" mass="19493">MMVEIMTIKSILPDVGWKHGYSSNLLGLVTNVHTLVSHTYFLSKIIFIQELENDDMFNIKEYVNNAFFIEVFLSLVDYTSRRNTTVGKTKRMRYDTEVYSGIQRTYIICTNKAENASQMAKYESVKISTAYINGLFLNFEKYVRILLKKEDDHSGKSKKQNTNSCIKN</sequence>
<dbReference type="EMBL" id="BAABUK010000002">
    <property type="protein sequence ID" value="GAA5807700.1"/>
    <property type="molecule type" value="Genomic_DNA"/>
</dbReference>
<proteinExistence type="predicted"/>
<gene>
    <name evidence="1" type="ORF">MFLAVUS_001074</name>
</gene>
<reference evidence="1 2" key="1">
    <citation type="submission" date="2024-04" db="EMBL/GenBank/DDBJ databases">
        <title>genome sequences of Mucor flavus KT1a and Helicostylum pulchrum KT1b strains isolated from the surface of a dry-aged beef.</title>
        <authorList>
            <person name="Toyotome T."/>
            <person name="Hosono M."/>
            <person name="Torimaru M."/>
            <person name="Fukuda K."/>
            <person name="Mikami N."/>
        </authorList>
    </citation>
    <scope>NUCLEOTIDE SEQUENCE [LARGE SCALE GENOMIC DNA]</scope>
    <source>
        <strain evidence="1 2">KT1a</strain>
    </source>
</reference>
<dbReference type="Proteomes" id="UP001473302">
    <property type="component" value="Unassembled WGS sequence"/>
</dbReference>
<evidence type="ECO:0000313" key="2">
    <source>
        <dbReference type="Proteomes" id="UP001473302"/>
    </source>
</evidence>
<keyword evidence="2" id="KW-1185">Reference proteome</keyword>
<name>A0ABP9YLG8_9FUNG</name>
<protein>
    <submittedName>
        <fullName evidence="1">Uncharacterized protein</fullName>
    </submittedName>
</protein>
<evidence type="ECO:0000313" key="1">
    <source>
        <dbReference type="EMBL" id="GAA5807700.1"/>
    </source>
</evidence>
<accession>A0ABP9YLG8</accession>
<organism evidence="1 2">
    <name type="scientific">Mucor flavus</name>
    <dbReference type="NCBI Taxonomy" id="439312"/>
    <lineage>
        <taxon>Eukaryota</taxon>
        <taxon>Fungi</taxon>
        <taxon>Fungi incertae sedis</taxon>
        <taxon>Mucoromycota</taxon>
        <taxon>Mucoromycotina</taxon>
        <taxon>Mucoromycetes</taxon>
        <taxon>Mucorales</taxon>
        <taxon>Mucorineae</taxon>
        <taxon>Mucoraceae</taxon>
        <taxon>Mucor</taxon>
    </lineage>
</organism>